<proteinExistence type="inferred from homology"/>
<name>A0A160PD27_9HYPH</name>
<feature type="domain" description="AMP-dependent synthetase/ligase" evidence="3">
    <location>
        <begin position="11"/>
        <end position="368"/>
    </location>
</feature>
<keyword evidence="2 5" id="KW-0436">Ligase</keyword>
<gene>
    <name evidence="5" type="ORF">MPPM_1650</name>
</gene>
<dbReference type="InterPro" id="IPR020845">
    <property type="entry name" value="AMP-binding_CS"/>
</dbReference>
<dbReference type="PANTHER" id="PTHR43201:SF5">
    <property type="entry name" value="MEDIUM-CHAIN ACYL-COA LIGASE ACSF2, MITOCHONDRIAL"/>
    <property type="match status" value="1"/>
</dbReference>
<dbReference type="Pfam" id="PF13193">
    <property type="entry name" value="AMP-binding_C"/>
    <property type="match status" value="1"/>
</dbReference>
<organism evidence="5 6">
    <name type="scientific">Methylorubrum populi</name>
    <dbReference type="NCBI Taxonomy" id="223967"/>
    <lineage>
        <taxon>Bacteria</taxon>
        <taxon>Pseudomonadati</taxon>
        <taxon>Pseudomonadota</taxon>
        <taxon>Alphaproteobacteria</taxon>
        <taxon>Hyphomicrobiales</taxon>
        <taxon>Methylobacteriaceae</taxon>
        <taxon>Methylorubrum</taxon>
    </lineage>
</organism>
<dbReference type="InterPro" id="IPR025110">
    <property type="entry name" value="AMP-bd_C"/>
</dbReference>
<dbReference type="Gene3D" id="3.40.50.12780">
    <property type="entry name" value="N-terminal domain of ligase-like"/>
    <property type="match status" value="1"/>
</dbReference>
<protein>
    <submittedName>
        <fullName evidence="5">Long-chain-fatty-acid-CoA ligase</fullName>
    </submittedName>
</protein>
<feature type="domain" description="AMP-binding enzyme C-terminal" evidence="4">
    <location>
        <begin position="419"/>
        <end position="493"/>
    </location>
</feature>
<evidence type="ECO:0000313" key="6">
    <source>
        <dbReference type="Proteomes" id="UP000218288"/>
    </source>
</evidence>
<dbReference type="Gene3D" id="3.30.300.30">
    <property type="match status" value="1"/>
</dbReference>
<evidence type="ECO:0000256" key="2">
    <source>
        <dbReference type="ARBA" id="ARBA00022598"/>
    </source>
</evidence>
<evidence type="ECO:0000259" key="3">
    <source>
        <dbReference type="Pfam" id="PF00501"/>
    </source>
</evidence>
<dbReference type="GO" id="GO:0031956">
    <property type="term" value="F:medium-chain fatty acid-CoA ligase activity"/>
    <property type="evidence" value="ECO:0007669"/>
    <property type="project" value="TreeGrafter"/>
</dbReference>
<dbReference type="InterPro" id="IPR042099">
    <property type="entry name" value="ANL_N_sf"/>
</dbReference>
<comment type="similarity">
    <text evidence="1">Belongs to the ATP-dependent AMP-binding enzyme family.</text>
</comment>
<evidence type="ECO:0000313" key="5">
    <source>
        <dbReference type="EMBL" id="BAU90255.1"/>
    </source>
</evidence>
<dbReference type="PROSITE" id="PS00455">
    <property type="entry name" value="AMP_BINDING"/>
    <property type="match status" value="1"/>
</dbReference>
<dbReference type="SUPFAM" id="SSF56801">
    <property type="entry name" value="Acetyl-CoA synthetase-like"/>
    <property type="match status" value="1"/>
</dbReference>
<evidence type="ECO:0000259" key="4">
    <source>
        <dbReference type="Pfam" id="PF13193"/>
    </source>
</evidence>
<dbReference type="InterPro" id="IPR000873">
    <property type="entry name" value="AMP-dep_synth/lig_dom"/>
</dbReference>
<dbReference type="Proteomes" id="UP000218288">
    <property type="component" value="Chromosome"/>
</dbReference>
<dbReference type="PANTHER" id="PTHR43201">
    <property type="entry name" value="ACYL-COA SYNTHETASE"/>
    <property type="match status" value="1"/>
</dbReference>
<evidence type="ECO:0000256" key="1">
    <source>
        <dbReference type="ARBA" id="ARBA00006432"/>
    </source>
</evidence>
<dbReference type="InterPro" id="IPR045851">
    <property type="entry name" value="AMP-bd_C_sf"/>
</dbReference>
<dbReference type="OrthoDB" id="7488310at2"/>
<dbReference type="AlphaFoldDB" id="A0A160PD27"/>
<dbReference type="RefSeq" id="WP_096484621.1">
    <property type="nucleotide sequence ID" value="NZ_AP014809.1"/>
</dbReference>
<dbReference type="GO" id="GO:0006631">
    <property type="term" value="P:fatty acid metabolic process"/>
    <property type="evidence" value="ECO:0007669"/>
    <property type="project" value="TreeGrafter"/>
</dbReference>
<dbReference type="Pfam" id="PF00501">
    <property type="entry name" value="AMP-binding"/>
    <property type="match status" value="1"/>
</dbReference>
<accession>A0A160PD27</accession>
<reference evidence="5 6" key="1">
    <citation type="journal article" date="2016" name="Genome Announc.">
        <title>Complete Genome Sequence of Methylobacterium populi P-1M, Isolated from Pink-Pigmented Household Biofilm.</title>
        <authorList>
            <person name="Morohoshi T."/>
            <person name="Ikeda T."/>
        </authorList>
    </citation>
    <scope>NUCLEOTIDE SEQUENCE [LARGE SCALE GENOMIC DNA]</scope>
    <source>
        <strain evidence="5 6">P-1M</strain>
    </source>
</reference>
<dbReference type="EMBL" id="AP014809">
    <property type="protein sequence ID" value="BAU90255.1"/>
    <property type="molecule type" value="Genomic_DNA"/>
</dbReference>
<sequence length="523" mass="54644">MLMHRLLTLGAERHPGRPAFHWVDRDRGLTYAGAVDAMDRMAGALHDLGVGKGDRVTIFAHNGLDYIVAMLGAWRIGAIAALVNVKFADELTDYFADHTPSAVVYTHDMEAQVAAACAAVGTVRARLCMDGAQDGALSLPEMLAAALPAPPDPGDETAIAHLSYTSGTTGKPKGACLRHEPTVRAARCIGERLRLRPGDVSFGPSALSSSYQLVANLLPPLAVGAAINVMRFWTREGGYDALSARRATSLVANPPILDDVLQESRRRGAPPPALRLGLSGGGPVPPTLKAAWRDELGLPLVESYGQSELGGFVGLGYPEPEPDDARLGRVGPPLPDKEVFILGPDDRVLPPGEIGEIALTGGFMAGYWGKPDKTEAATRGGYLRTGDLGLLDAEGCVTLRSRRAELVEVSGRLWYPRDVEEALAAQPGVAQAALVGVADPALGQRPVAFAQGQPGAALDAAALKAAITGRVAYDLDPLVLVVVPDMPMTPTGKIAKADLARSDLARTAAGSAAESAAKSVVAV</sequence>